<protein>
    <recommendedName>
        <fullName evidence="7">Prokaryotic-type class I peptide chain release factors domain-containing protein</fullName>
    </recommendedName>
</protein>
<gene>
    <name evidence="8" type="ORF">BgAZ_400970</name>
</gene>
<feature type="domain" description="Prokaryotic-type class I peptide chain release factors" evidence="7">
    <location>
        <begin position="95"/>
        <end position="201"/>
    </location>
</feature>
<evidence type="ECO:0000256" key="4">
    <source>
        <dbReference type="ARBA" id="ARBA00023128"/>
    </source>
</evidence>
<dbReference type="Pfam" id="PF00472">
    <property type="entry name" value="RF-1"/>
    <property type="match status" value="1"/>
</dbReference>
<dbReference type="GO" id="GO:0003747">
    <property type="term" value="F:translation release factor activity"/>
    <property type="evidence" value="ECO:0007669"/>
    <property type="project" value="InterPro"/>
</dbReference>
<accession>A0AAD8PDA6</accession>
<keyword evidence="6" id="KW-0732">Signal</keyword>
<comment type="caution">
    <text evidence="8">The sequence shown here is derived from an EMBL/GenBank/DDBJ whole genome shotgun (WGS) entry which is preliminary data.</text>
</comment>
<feature type="compositionally biased region" description="Polar residues" evidence="5">
    <location>
        <begin position="202"/>
        <end position="212"/>
    </location>
</feature>
<evidence type="ECO:0000259" key="7">
    <source>
        <dbReference type="Pfam" id="PF00472"/>
    </source>
</evidence>
<name>A0AAD8PDA6_BABGI</name>
<evidence type="ECO:0000256" key="5">
    <source>
        <dbReference type="SAM" id="MobiDB-lite"/>
    </source>
</evidence>
<dbReference type="PANTHER" id="PTHR46203">
    <property type="entry name" value="PROBABLE PEPTIDE CHAIN RELEASE FACTOR C12ORF65"/>
    <property type="match status" value="1"/>
</dbReference>
<dbReference type="Proteomes" id="UP001230268">
    <property type="component" value="Unassembled WGS sequence"/>
</dbReference>
<evidence type="ECO:0000313" key="9">
    <source>
        <dbReference type="Proteomes" id="UP001230268"/>
    </source>
</evidence>
<reference evidence="8" key="1">
    <citation type="submission" date="2023-08" db="EMBL/GenBank/DDBJ databases">
        <title>Draft sequence of the Babesia gibsoni genome.</title>
        <authorList>
            <person name="Yamagishi J.Y."/>
            <person name="Xuan X.X."/>
        </authorList>
    </citation>
    <scope>NUCLEOTIDE SEQUENCE</scope>
    <source>
        <strain evidence="8">Azabu</strain>
    </source>
</reference>
<keyword evidence="3" id="KW-0809">Transit peptide</keyword>
<feature type="signal peptide" evidence="6">
    <location>
        <begin position="1"/>
        <end position="18"/>
    </location>
</feature>
<dbReference type="GO" id="GO:0005739">
    <property type="term" value="C:mitochondrion"/>
    <property type="evidence" value="ECO:0007669"/>
    <property type="project" value="UniProtKB-SubCell"/>
</dbReference>
<comment type="subcellular location">
    <subcellularLocation>
        <location evidence="1">Mitochondrion</location>
    </subcellularLocation>
</comment>
<evidence type="ECO:0000256" key="3">
    <source>
        <dbReference type="ARBA" id="ARBA00022946"/>
    </source>
</evidence>
<dbReference type="PANTHER" id="PTHR46203:SF1">
    <property type="entry name" value="MITOCHONDRIAL TRANSLATION RELEASE FACTOR IN RESCUE"/>
    <property type="match status" value="1"/>
</dbReference>
<dbReference type="EMBL" id="JAVEPI010000004">
    <property type="protein sequence ID" value="KAK1442067.1"/>
    <property type="molecule type" value="Genomic_DNA"/>
</dbReference>
<evidence type="ECO:0000256" key="1">
    <source>
        <dbReference type="ARBA" id="ARBA00004173"/>
    </source>
</evidence>
<evidence type="ECO:0000256" key="2">
    <source>
        <dbReference type="ARBA" id="ARBA00010835"/>
    </source>
</evidence>
<dbReference type="InterPro" id="IPR000352">
    <property type="entry name" value="Pep_chain_release_fac_I"/>
</dbReference>
<proteinExistence type="inferred from homology"/>
<dbReference type="SUPFAM" id="SSF75620">
    <property type="entry name" value="Release factor"/>
    <property type="match status" value="1"/>
</dbReference>
<dbReference type="InterPro" id="IPR052405">
    <property type="entry name" value="Mito_Transl_Release_Factor"/>
</dbReference>
<sequence>MVALSLALIYSFLSLEVAFECLCLPLHPYLPTLSFFIVIPGVYHRTTRYGSIRNVNSVPGKIAPDNPVETKETEDDTLLELRKQLKEKYGDQFPLRENFIKGSGPGGQKVNKSNNCVQLIQYSETLGTNIVAKCHMHRSLLQNRIEATRILLRKLEEAKEEPEKVAKELEEKEKRKILKLSKAEKEQKKFEKQLRSEKKANRQNSRVNDNWF</sequence>
<dbReference type="Gene3D" id="3.30.160.20">
    <property type="match status" value="1"/>
</dbReference>
<evidence type="ECO:0000256" key="6">
    <source>
        <dbReference type="SAM" id="SignalP"/>
    </source>
</evidence>
<feature type="chain" id="PRO_5042051273" description="Prokaryotic-type class I peptide chain release factors domain-containing protein" evidence="6">
    <location>
        <begin position="19"/>
        <end position="212"/>
    </location>
</feature>
<keyword evidence="9" id="KW-1185">Reference proteome</keyword>
<organism evidence="8 9">
    <name type="scientific">Babesia gibsoni</name>
    <dbReference type="NCBI Taxonomy" id="33632"/>
    <lineage>
        <taxon>Eukaryota</taxon>
        <taxon>Sar</taxon>
        <taxon>Alveolata</taxon>
        <taxon>Apicomplexa</taxon>
        <taxon>Aconoidasida</taxon>
        <taxon>Piroplasmida</taxon>
        <taxon>Babesiidae</taxon>
        <taxon>Babesia</taxon>
    </lineage>
</organism>
<keyword evidence="4" id="KW-0496">Mitochondrion</keyword>
<feature type="region of interest" description="Disordered" evidence="5">
    <location>
        <begin position="184"/>
        <end position="212"/>
    </location>
</feature>
<dbReference type="InterPro" id="IPR045853">
    <property type="entry name" value="Pep_chain_release_fac_I_sf"/>
</dbReference>
<feature type="compositionally biased region" description="Basic and acidic residues" evidence="5">
    <location>
        <begin position="184"/>
        <end position="200"/>
    </location>
</feature>
<evidence type="ECO:0000313" key="8">
    <source>
        <dbReference type="EMBL" id="KAK1442067.1"/>
    </source>
</evidence>
<comment type="similarity">
    <text evidence="2">Belongs to the prokaryotic/mitochondrial release factor family.</text>
</comment>
<dbReference type="AlphaFoldDB" id="A0AAD8PDA6"/>